<dbReference type="GeneID" id="90590338"/>
<proteinExistence type="predicted"/>
<gene>
    <name evidence="3" type="ORF">SVXNc_0901</name>
</gene>
<dbReference type="RefSeq" id="WP_347721737.1">
    <property type="nucleotide sequence ID" value="NZ_CP104395.1"/>
</dbReference>
<name>A0ABY8CFA9_9ARCH</name>
<accession>A0ABY8CFA9</accession>
<feature type="region of interest" description="Disordered" evidence="2">
    <location>
        <begin position="1"/>
        <end position="21"/>
    </location>
</feature>
<protein>
    <submittedName>
        <fullName evidence="3">Uncharacterized protein</fullName>
    </submittedName>
</protein>
<reference evidence="3 4" key="1">
    <citation type="submission" date="2022-09" db="EMBL/GenBank/DDBJ databases">
        <title>Xylan utilization by haloarchaea-nanohaloarchaea associations.</title>
        <authorList>
            <person name="Yakimov M."/>
        </authorList>
    </citation>
    <scope>NUCLEOTIDE SEQUENCE [LARGE SCALE GENOMIC DNA]</scope>
    <source>
        <strain evidence="3 4">SVXNc</strain>
    </source>
</reference>
<organism evidence="3 4">
    <name type="scientific">Candidatus Nanohalococcus occultus</name>
    <dbReference type="NCBI Taxonomy" id="2978047"/>
    <lineage>
        <taxon>Archaea</taxon>
        <taxon>Candidatus Nanohalarchaeota</taxon>
        <taxon>Candidatus Nanohalarchaeota incertae sedis</taxon>
        <taxon>Candidatus Nanohalococcus</taxon>
    </lineage>
</organism>
<keyword evidence="4" id="KW-1185">Reference proteome</keyword>
<dbReference type="EMBL" id="CP104395">
    <property type="protein sequence ID" value="WEL19907.1"/>
    <property type="molecule type" value="Genomic_DNA"/>
</dbReference>
<evidence type="ECO:0000256" key="2">
    <source>
        <dbReference type="SAM" id="MobiDB-lite"/>
    </source>
</evidence>
<keyword evidence="1" id="KW-0175">Coiled coil</keyword>
<sequence length="183" mass="20848">MGLIDKILGGSGSPEKPEQKIRKSLNQVAKEIESLIQKVEQGDERLESLEENIKAEGSAADVNRAEQKFKDNMIYFQSGVQKIEEHVQRADVALNNVDLGPEFEKKARHNVQLAKKIVSYMEKELNEIDSSLESAEHSEGIEELNELERIEEKDEQVLERMEKMFRGSGPFEDNPDYGWISLS</sequence>
<evidence type="ECO:0000256" key="1">
    <source>
        <dbReference type="SAM" id="Coils"/>
    </source>
</evidence>
<evidence type="ECO:0000313" key="3">
    <source>
        <dbReference type="EMBL" id="WEL19907.1"/>
    </source>
</evidence>
<dbReference type="Proteomes" id="UP001218034">
    <property type="component" value="Chromosome"/>
</dbReference>
<evidence type="ECO:0000313" key="4">
    <source>
        <dbReference type="Proteomes" id="UP001218034"/>
    </source>
</evidence>
<feature type="coiled-coil region" evidence="1">
    <location>
        <begin position="25"/>
        <end position="52"/>
    </location>
</feature>